<reference evidence="7 8" key="1">
    <citation type="submission" date="2014-09" db="EMBL/GenBank/DDBJ databases">
        <title>Butyrate-producing bacteria isolated from human gut.</title>
        <authorList>
            <person name="Zhang Q."/>
            <person name="Zhao L."/>
        </authorList>
    </citation>
    <scope>NUCLEOTIDE SEQUENCE [LARGE SCALE GENOMIC DNA]</scope>
    <source>
        <strain evidence="7 8">21</strain>
    </source>
</reference>
<feature type="domain" description="Amidohydrolase-related" evidence="6">
    <location>
        <begin position="49"/>
        <end position="432"/>
    </location>
</feature>
<dbReference type="Gene3D" id="2.30.40.10">
    <property type="entry name" value="Urease, subunit C, domain 1"/>
    <property type="match status" value="1"/>
</dbReference>
<keyword evidence="8" id="KW-1185">Reference proteome</keyword>
<evidence type="ECO:0000256" key="2">
    <source>
        <dbReference type="ARBA" id="ARBA00008829"/>
    </source>
</evidence>
<evidence type="ECO:0000256" key="3">
    <source>
        <dbReference type="ARBA" id="ARBA00022723"/>
    </source>
</evidence>
<evidence type="ECO:0000256" key="4">
    <source>
        <dbReference type="ARBA" id="ARBA00022801"/>
    </source>
</evidence>
<dbReference type="GO" id="GO:0046872">
    <property type="term" value="F:metal ion binding"/>
    <property type="evidence" value="ECO:0007669"/>
    <property type="project" value="UniProtKB-KW"/>
</dbReference>
<dbReference type="InterPro" id="IPR006680">
    <property type="entry name" value="Amidohydro-rel"/>
</dbReference>
<comment type="PTM">
    <text evidence="5">Carbamylation allows a single lysine to coordinate two divalent metal cations.</text>
</comment>
<name>A0A2V1JRQ0_EUBRA</name>
<protein>
    <submittedName>
        <fullName evidence="7">Phenylhydantoinase</fullName>
    </submittedName>
</protein>
<dbReference type="PROSITE" id="PS01137">
    <property type="entry name" value="TATD_1"/>
    <property type="match status" value="1"/>
</dbReference>
<dbReference type="CDD" id="cd01314">
    <property type="entry name" value="D-HYD"/>
    <property type="match status" value="1"/>
</dbReference>
<keyword evidence="3" id="KW-0479">Metal-binding</keyword>
<dbReference type="NCBIfam" id="TIGR02033">
    <property type="entry name" value="D-hydantoinase"/>
    <property type="match status" value="1"/>
</dbReference>
<dbReference type="InterPro" id="IPR032466">
    <property type="entry name" value="Metal_Hydrolase"/>
</dbReference>
<comment type="cofactor">
    <cofactor evidence="1">
        <name>Zn(2+)</name>
        <dbReference type="ChEBI" id="CHEBI:29105"/>
    </cofactor>
</comment>
<dbReference type="SUPFAM" id="SSF51338">
    <property type="entry name" value="Composite domain of metallo-dependent hydrolases"/>
    <property type="match status" value="1"/>
</dbReference>
<dbReference type="GO" id="GO:0005829">
    <property type="term" value="C:cytosol"/>
    <property type="evidence" value="ECO:0007669"/>
    <property type="project" value="TreeGrafter"/>
</dbReference>
<dbReference type="Pfam" id="PF01979">
    <property type="entry name" value="Amidohydro_1"/>
    <property type="match status" value="1"/>
</dbReference>
<evidence type="ECO:0000313" key="7">
    <source>
        <dbReference type="EMBL" id="PWE87622.1"/>
    </source>
</evidence>
<dbReference type="EMBL" id="JRFU01000028">
    <property type="protein sequence ID" value="PWE87622.1"/>
    <property type="molecule type" value="Genomic_DNA"/>
</dbReference>
<dbReference type="OrthoDB" id="9765462at2"/>
<accession>A0A2V1JRQ0</accession>
<dbReference type="InterPro" id="IPR011059">
    <property type="entry name" value="Metal-dep_hydrolase_composite"/>
</dbReference>
<dbReference type="AlphaFoldDB" id="A0A2V1JRQ0"/>
<gene>
    <name evidence="7" type="ORF">LG34_03075</name>
</gene>
<comment type="similarity">
    <text evidence="2">Belongs to the metallo-dependent hydrolases superfamily. Hydantoinase/dihydropyrimidinase family.</text>
</comment>
<keyword evidence="4" id="KW-0378">Hydrolase</keyword>
<proteinExistence type="inferred from homology"/>
<dbReference type="Proteomes" id="UP000245288">
    <property type="component" value="Unassembled WGS sequence"/>
</dbReference>
<evidence type="ECO:0000259" key="6">
    <source>
        <dbReference type="Pfam" id="PF01979"/>
    </source>
</evidence>
<evidence type="ECO:0000256" key="1">
    <source>
        <dbReference type="ARBA" id="ARBA00001947"/>
    </source>
</evidence>
<comment type="caution">
    <text evidence="7">The sequence shown here is derived from an EMBL/GenBank/DDBJ whole genome shotgun (WGS) entry which is preliminary data.</text>
</comment>
<dbReference type="PANTHER" id="PTHR11647">
    <property type="entry name" value="HYDRANTOINASE/DIHYDROPYRIMIDINASE FAMILY MEMBER"/>
    <property type="match status" value="1"/>
</dbReference>
<dbReference type="Gene3D" id="3.20.20.140">
    <property type="entry name" value="Metal-dependent hydrolases"/>
    <property type="match status" value="1"/>
</dbReference>
<dbReference type="FunFam" id="3.20.20.140:FF:000076">
    <property type="entry name" value="Dihydropyrimidinase like 2"/>
    <property type="match status" value="1"/>
</dbReference>
<dbReference type="InterPro" id="IPR018228">
    <property type="entry name" value="DNase_TatD-rel_CS"/>
</dbReference>
<dbReference type="InterPro" id="IPR050378">
    <property type="entry name" value="Metallo-dep_Hydrolases_sf"/>
</dbReference>
<dbReference type="SUPFAM" id="SSF51556">
    <property type="entry name" value="Metallo-dependent hydrolases"/>
    <property type="match status" value="1"/>
</dbReference>
<dbReference type="InterPro" id="IPR011778">
    <property type="entry name" value="Hydantoinase/dihydroPyrase"/>
</dbReference>
<sequence>MGYLIKNGTVVYANGSYTADVLVEGEKITQVAKTIDAPGMTVIDASGKYIFPGFIDTHTHFDLDAGDFHTADDFYTGTKAAIAGGTTSILDFTTQEKGQTLTEALDVWHKMADGKSSCDYGFHMSITDWNDESKKEIKEMTRQGVTSYKLYMAYDNLKVNDKELFEILSAIEEEHGIVGVHCENGDIIKAVTEKLKSEERNSVRLHPKSRPAEAEAEAINRLLTIAKLAGTPVNIVHLSSKQGLKVVQRARKEGQQVFVETCPQYLILDEKEYNRPGFAGAAYVCAPPLRKKEDREALWEAVEKDEVDMLGTDHCSFNMGGQKTRGKDDFTRIPGGIPGTEQRPMLFYQYGVVEGRTSIERMCQLLAERPAKLFGMYPQKGAILPGSDADLVIWDPDKAWTISAKTQVQNVDNTPYEGISGTGMAAQVFLRGCPVAEYGKVHTELKGKYIHRTARQL</sequence>
<evidence type="ECO:0000256" key="5">
    <source>
        <dbReference type="PIRSR" id="PIRSR611778-50"/>
    </source>
</evidence>
<dbReference type="RefSeq" id="WP_109214803.1">
    <property type="nucleotide sequence ID" value="NZ_JRFU01000028.1"/>
</dbReference>
<dbReference type="PANTHER" id="PTHR11647:SF1">
    <property type="entry name" value="COLLAPSIN RESPONSE MEDIATOR PROTEIN"/>
    <property type="match status" value="1"/>
</dbReference>
<dbReference type="GO" id="GO:0016812">
    <property type="term" value="F:hydrolase activity, acting on carbon-nitrogen (but not peptide) bonds, in cyclic amides"/>
    <property type="evidence" value="ECO:0007669"/>
    <property type="project" value="TreeGrafter"/>
</dbReference>
<evidence type="ECO:0000313" key="8">
    <source>
        <dbReference type="Proteomes" id="UP000245288"/>
    </source>
</evidence>
<organism evidence="7 8">
    <name type="scientific">Eubacterium ramulus</name>
    <dbReference type="NCBI Taxonomy" id="39490"/>
    <lineage>
        <taxon>Bacteria</taxon>
        <taxon>Bacillati</taxon>
        <taxon>Bacillota</taxon>
        <taxon>Clostridia</taxon>
        <taxon>Eubacteriales</taxon>
        <taxon>Eubacteriaceae</taxon>
        <taxon>Eubacterium</taxon>
    </lineage>
</organism>
<feature type="modified residue" description="N6-carboxylysine" evidence="5">
    <location>
        <position position="149"/>
    </location>
</feature>